<gene>
    <name evidence="6" type="primary">mreB</name>
    <name evidence="7" type="ORF">HX89_05475</name>
</gene>
<keyword evidence="3 6" id="KW-0067">ATP-binding</keyword>
<protein>
    <recommendedName>
        <fullName evidence="6">Cell shape-determining protein MreB</fullName>
    </recommendedName>
</protein>
<dbReference type="GO" id="GO:0005524">
    <property type="term" value="F:ATP binding"/>
    <property type="evidence" value="ECO:0007669"/>
    <property type="project" value="UniProtKB-KW"/>
</dbReference>
<dbReference type="NCBIfam" id="NF010539">
    <property type="entry name" value="PRK13927.1"/>
    <property type="match status" value="1"/>
</dbReference>
<feature type="binding site" evidence="6">
    <location>
        <begin position="209"/>
        <end position="212"/>
    </location>
    <ligand>
        <name>ATP</name>
        <dbReference type="ChEBI" id="CHEBI:30616"/>
    </ligand>
</feature>
<dbReference type="Pfam" id="PF06723">
    <property type="entry name" value="MreB_Mbl"/>
    <property type="match status" value="1"/>
</dbReference>
<reference evidence="7 8" key="1">
    <citation type="submission" date="2014-07" db="EMBL/GenBank/DDBJ databases">
        <title>Genome Sequencing of Dermacoccus nishinomiyaensis.</title>
        <authorList>
            <person name="Hong K.W."/>
            <person name="Chan K.G."/>
        </authorList>
    </citation>
    <scope>NUCLEOTIDE SEQUENCE [LARGE SCALE GENOMIC DNA]</scope>
    <source>
        <strain evidence="7 8">M25</strain>
    </source>
</reference>
<dbReference type="PANTHER" id="PTHR42749:SF1">
    <property type="entry name" value="CELL SHAPE-DETERMINING PROTEIN MREB"/>
    <property type="match status" value="1"/>
</dbReference>
<dbReference type="CDD" id="cd10225">
    <property type="entry name" value="ASKHA_NBD_MreB-like"/>
    <property type="match status" value="1"/>
</dbReference>
<dbReference type="GO" id="GO:0008360">
    <property type="term" value="P:regulation of cell shape"/>
    <property type="evidence" value="ECO:0007669"/>
    <property type="project" value="UniProtKB-UniRule"/>
</dbReference>
<dbReference type="PANTHER" id="PTHR42749">
    <property type="entry name" value="CELL SHAPE-DETERMINING PROTEIN MREB"/>
    <property type="match status" value="1"/>
</dbReference>
<organism evidence="7 8">
    <name type="scientific">Dermacoccus nishinomiyaensis</name>
    <dbReference type="NCBI Taxonomy" id="1274"/>
    <lineage>
        <taxon>Bacteria</taxon>
        <taxon>Bacillati</taxon>
        <taxon>Actinomycetota</taxon>
        <taxon>Actinomycetes</taxon>
        <taxon>Micrococcales</taxon>
        <taxon>Dermacoccaceae</taxon>
        <taxon>Dermacoccus</taxon>
    </lineage>
</organism>
<accession>A0A075JK72</accession>
<evidence type="ECO:0000256" key="6">
    <source>
        <dbReference type="HAMAP-Rule" id="MF_02207"/>
    </source>
</evidence>
<evidence type="ECO:0000256" key="1">
    <source>
        <dbReference type="ARBA" id="ARBA00022490"/>
    </source>
</evidence>
<dbReference type="Gene3D" id="3.30.420.40">
    <property type="match status" value="3"/>
</dbReference>
<dbReference type="GeneID" id="41840634"/>
<comment type="subcellular location">
    <subcellularLocation>
        <location evidence="6">Cytoplasm</location>
    </subcellularLocation>
    <text evidence="6">Membrane-associated.</text>
</comment>
<keyword evidence="4 6" id="KW-0133">Cell shape</keyword>
<evidence type="ECO:0000256" key="3">
    <source>
        <dbReference type="ARBA" id="ARBA00022840"/>
    </source>
</evidence>
<evidence type="ECO:0000256" key="5">
    <source>
        <dbReference type="ARBA" id="ARBA00023458"/>
    </source>
</evidence>
<keyword evidence="8" id="KW-1185">Reference proteome</keyword>
<dbReference type="KEGG" id="dni:HX89_05475"/>
<dbReference type="InterPro" id="IPR004753">
    <property type="entry name" value="MreB"/>
</dbReference>
<dbReference type="Proteomes" id="UP000027986">
    <property type="component" value="Chromosome"/>
</dbReference>
<evidence type="ECO:0000256" key="2">
    <source>
        <dbReference type="ARBA" id="ARBA00022741"/>
    </source>
</evidence>
<dbReference type="PRINTS" id="PR01652">
    <property type="entry name" value="SHAPEPROTEIN"/>
</dbReference>
<sequence>MLGRLKTPSRDLAIDLGTAHTLVYESGQGIVVDEPSVVALDAATGDLLAAGHDAKEMLGRAPGRVSVVRPLVGGVISDADAAERMLRYFIARSRPSRLIRPRVVVCVPAEVTGVERRALEDAAMRAGARHVDVIEEAVAAAVGAGLNVQATQASMVVDIGGGTSDVAVTSLGGVVRSRSVRLGGHELDDAIAAHLKNEYALLLGERTAERIKLDVGSAFPLTEELTCEVRGRDLIGGLPRSVTVTSVEIRRALEPTLLAICDTVRATLDACPPELAGDILDTGIVLTGGGAQLRGLDVRLHHELAVPVRVAANPANAVVLGAGTCVENYDLMRGLLMPVTR</sequence>
<dbReference type="HAMAP" id="MF_02207">
    <property type="entry name" value="MreB"/>
    <property type="match status" value="1"/>
</dbReference>
<proteinExistence type="inferred from homology"/>
<comment type="caution">
    <text evidence="6">Lacks conserved residue(s) required for the propagation of feature annotation.</text>
</comment>
<evidence type="ECO:0000256" key="4">
    <source>
        <dbReference type="ARBA" id="ARBA00022960"/>
    </source>
</evidence>
<dbReference type="GO" id="GO:0005737">
    <property type="term" value="C:cytoplasm"/>
    <property type="evidence" value="ECO:0007669"/>
    <property type="project" value="UniProtKB-SubCell"/>
</dbReference>
<comment type="function">
    <text evidence="6">Forms membrane-associated dynamic filaments that are essential for cell shape determination. Acts by regulating cell wall synthesis and cell elongation, and thus cell shape. A feedback loop between cell geometry and MreB localization may maintain elongated cell shape by targeting cell wall growth to regions of negative cell wall curvature.</text>
</comment>
<evidence type="ECO:0000313" key="8">
    <source>
        <dbReference type="Proteomes" id="UP000027986"/>
    </source>
</evidence>
<keyword evidence="2 6" id="KW-0547">Nucleotide-binding</keyword>
<dbReference type="NCBIfam" id="TIGR00904">
    <property type="entry name" value="mreB"/>
    <property type="match status" value="1"/>
</dbReference>
<dbReference type="OrthoDB" id="9768127at2"/>
<dbReference type="AlphaFoldDB" id="A0A075JK72"/>
<comment type="similarity">
    <text evidence="5 6">Belongs to the FtsA/MreB family.</text>
</comment>
<dbReference type="RefSeq" id="WP_038567581.1">
    <property type="nucleotide sequence ID" value="NZ_CP008889.1"/>
</dbReference>
<dbReference type="InterPro" id="IPR056546">
    <property type="entry name" value="MreB_MamK-like"/>
</dbReference>
<dbReference type="HOGENOM" id="CLU_052037_0_0_11"/>
<dbReference type="GO" id="GO:0000902">
    <property type="term" value="P:cell morphogenesis"/>
    <property type="evidence" value="ECO:0007669"/>
    <property type="project" value="InterPro"/>
</dbReference>
<name>A0A075JK72_9MICO</name>
<feature type="binding site" evidence="6">
    <location>
        <begin position="161"/>
        <end position="163"/>
    </location>
    <ligand>
        <name>ATP</name>
        <dbReference type="ChEBI" id="CHEBI:30616"/>
    </ligand>
</feature>
<dbReference type="EMBL" id="CP008889">
    <property type="protein sequence ID" value="AIF40483.1"/>
    <property type="molecule type" value="Genomic_DNA"/>
</dbReference>
<dbReference type="InterPro" id="IPR043129">
    <property type="entry name" value="ATPase_NBD"/>
</dbReference>
<comment type="subunit">
    <text evidence="6">Forms polymers.</text>
</comment>
<keyword evidence="1 6" id="KW-0963">Cytoplasm</keyword>
<dbReference type="eggNOG" id="COG1077">
    <property type="taxonomic scope" value="Bacteria"/>
</dbReference>
<dbReference type="SUPFAM" id="SSF53067">
    <property type="entry name" value="Actin-like ATPase domain"/>
    <property type="match status" value="2"/>
</dbReference>
<evidence type="ECO:0000313" key="7">
    <source>
        <dbReference type="EMBL" id="AIF40483.1"/>
    </source>
</evidence>